<dbReference type="InterPro" id="IPR001789">
    <property type="entry name" value="Sig_transdc_resp-reg_receiver"/>
</dbReference>
<dbReference type="NCBIfam" id="TIGR00229">
    <property type="entry name" value="sensory_box"/>
    <property type="match status" value="2"/>
</dbReference>
<dbReference type="SUPFAM" id="SSF55874">
    <property type="entry name" value="ATPase domain of HSP90 chaperone/DNA topoisomerase II/histidine kinase"/>
    <property type="match status" value="1"/>
</dbReference>
<dbReference type="SUPFAM" id="SSF47384">
    <property type="entry name" value="Homodimeric domain of signal transducing histidine kinase"/>
    <property type="match status" value="1"/>
</dbReference>
<dbReference type="Gene3D" id="1.10.287.130">
    <property type="match status" value="1"/>
</dbReference>
<dbReference type="Gene3D" id="3.40.50.2300">
    <property type="match status" value="1"/>
</dbReference>
<dbReference type="InterPro" id="IPR011006">
    <property type="entry name" value="CheY-like_superfamily"/>
</dbReference>
<feature type="domain" description="Histidine kinase" evidence="6">
    <location>
        <begin position="409"/>
        <end position="599"/>
    </location>
</feature>
<gene>
    <name evidence="10" type="ORF">GCM10009066_00100</name>
</gene>
<dbReference type="Proteomes" id="UP001500837">
    <property type="component" value="Unassembled WGS sequence"/>
</dbReference>
<evidence type="ECO:0000313" key="10">
    <source>
        <dbReference type="EMBL" id="GAA0289573.1"/>
    </source>
</evidence>
<evidence type="ECO:0000256" key="1">
    <source>
        <dbReference type="ARBA" id="ARBA00022553"/>
    </source>
</evidence>
<dbReference type="SMART" id="SM00086">
    <property type="entry name" value="PAC"/>
    <property type="match status" value="1"/>
</dbReference>
<dbReference type="AlphaFoldDB" id="A0AAV3S3K7"/>
<evidence type="ECO:0000259" key="9">
    <source>
        <dbReference type="PROSITE" id="PS50113"/>
    </source>
</evidence>
<dbReference type="PANTHER" id="PTHR47429">
    <property type="entry name" value="PROTEIN TWIN LOV 1"/>
    <property type="match status" value="1"/>
</dbReference>
<keyword evidence="4" id="KW-0157">Chromophore</keyword>
<evidence type="ECO:0000313" key="11">
    <source>
        <dbReference type="Proteomes" id="UP001500837"/>
    </source>
</evidence>
<dbReference type="SMART" id="SM00091">
    <property type="entry name" value="PAS"/>
    <property type="match status" value="2"/>
</dbReference>
<dbReference type="InterPro" id="IPR000700">
    <property type="entry name" value="PAS-assoc_C"/>
</dbReference>
<dbReference type="InterPro" id="IPR003594">
    <property type="entry name" value="HATPase_dom"/>
</dbReference>
<feature type="modified residue" description="4-aspartylphosphate" evidence="5">
    <location>
        <position position="78"/>
    </location>
</feature>
<dbReference type="PANTHER" id="PTHR47429:SF2">
    <property type="entry name" value="PROTEIN TWIN LOV 1"/>
    <property type="match status" value="1"/>
</dbReference>
<dbReference type="InterPro" id="IPR035965">
    <property type="entry name" value="PAS-like_dom_sf"/>
</dbReference>
<evidence type="ECO:0000256" key="2">
    <source>
        <dbReference type="ARBA" id="ARBA00022630"/>
    </source>
</evidence>
<evidence type="ECO:0000259" key="8">
    <source>
        <dbReference type="PROSITE" id="PS50112"/>
    </source>
</evidence>
<dbReference type="PROSITE" id="PS50110">
    <property type="entry name" value="RESPONSE_REGULATORY"/>
    <property type="match status" value="1"/>
</dbReference>
<dbReference type="PROSITE" id="PS50112">
    <property type="entry name" value="PAS"/>
    <property type="match status" value="2"/>
</dbReference>
<dbReference type="SUPFAM" id="SSF55785">
    <property type="entry name" value="PYP-like sensor domain (PAS domain)"/>
    <property type="match status" value="2"/>
</dbReference>
<dbReference type="CDD" id="cd00082">
    <property type="entry name" value="HisKA"/>
    <property type="match status" value="1"/>
</dbReference>
<dbReference type="InterPro" id="IPR001610">
    <property type="entry name" value="PAC"/>
</dbReference>
<dbReference type="Pfam" id="PF00072">
    <property type="entry name" value="Response_reg"/>
    <property type="match status" value="1"/>
</dbReference>
<feature type="domain" description="PAS" evidence="8">
    <location>
        <begin position="160"/>
        <end position="208"/>
    </location>
</feature>
<dbReference type="InterPro" id="IPR000014">
    <property type="entry name" value="PAS"/>
</dbReference>
<keyword evidence="2" id="KW-0285">Flavoprotein</keyword>
<evidence type="ECO:0000259" key="6">
    <source>
        <dbReference type="PROSITE" id="PS50109"/>
    </source>
</evidence>
<name>A0AAV3S3K7_9EURY</name>
<dbReference type="SMART" id="SM00448">
    <property type="entry name" value="REC"/>
    <property type="match status" value="1"/>
</dbReference>
<dbReference type="PROSITE" id="PS50113">
    <property type="entry name" value="PAC"/>
    <property type="match status" value="1"/>
</dbReference>
<comment type="caution">
    <text evidence="10">The sequence shown here is derived from an EMBL/GenBank/DDBJ whole genome shotgun (WGS) entry which is preliminary data.</text>
</comment>
<dbReference type="InterPro" id="IPR004358">
    <property type="entry name" value="Sig_transdc_His_kin-like_C"/>
</dbReference>
<dbReference type="InterPro" id="IPR036890">
    <property type="entry name" value="HATPase_C_sf"/>
</dbReference>
<proteinExistence type="predicted"/>
<dbReference type="CDD" id="cd00156">
    <property type="entry name" value="REC"/>
    <property type="match status" value="1"/>
</dbReference>
<dbReference type="InterPro" id="IPR003661">
    <property type="entry name" value="HisK_dim/P_dom"/>
</dbReference>
<dbReference type="Pfam" id="PF02518">
    <property type="entry name" value="HATPase_c"/>
    <property type="match status" value="1"/>
</dbReference>
<dbReference type="CDD" id="cd00075">
    <property type="entry name" value="HATPase"/>
    <property type="match status" value="1"/>
</dbReference>
<dbReference type="GO" id="GO:0000155">
    <property type="term" value="F:phosphorelay sensor kinase activity"/>
    <property type="evidence" value="ECO:0007669"/>
    <property type="project" value="InterPro"/>
</dbReference>
<evidence type="ECO:0000259" key="7">
    <source>
        <dbReference type="PROSITE" id="PS50110"/>
    </source>
</evidence>
<feature type="domain" description="PAC" evidence="9">
    <location>
        <begin position="346"/>
        <end position="398"/>
    </location>
</feature>
<dbReference type="SMART" id="SM00387">
    <property type="entry name" value="HATPase_c"/>
    <property type="match status" value="1"/>
</dbReference>
<protein>
    <recommendedName>
        <fullName evidence="12">PAS domain S-box protein</fullName>
    </recommendedName>
</protein>
<keyword evidence="3" id="KW-0288">FMN</keyword>
<dbReference type="Gene3D" id="3.30.565.10">
    <property type="entry name" value="Histidine kinase-like ATPase, C-terminal domain"/>
    <property type="match status" value="1"/>
</dbReference>
<evidence type="ECO:0000256" key="5">
    <source>
        <dbReference type="PROSITE-ProRule" id="PRU00169"/>
    </source>
</evidence>
<keyword evidence="1 5" id="KW-0597">Phosphoprotein</keyword>
<dbReference type="Gene3D" id="3.30.450.20">
    <property type="entry name" value="PAS domain"/>
    <property type="match status" value="2"/>
</dbReference>
<evidence type="ECO:0000256" key="3">
    <source>
        <dbReference type="ARBA" id="ARBA00022643"/>
    </source>
</evidence>
<dbReference type="RefSeq" id="WP_211312979.1">
    <property type="nucleotide sequence ID" value="NZ_BAAABL010000002.1"/>
</dbReference>
<sequence length="609" mass="69059">MTETFLTGDEESIDEQGLIADAREDVCILHIEDDQSFSELVATFLQRERDYFTVKTENSPQGGLSRLEEDNVDCVISDYDMPEMNGLDVLERVREEHPDLPFILFTGKGSEEIASEAISKGVTEYLQKGGGTEQYEVLANRIEQAVARRRAEQQVTRGFRAIEAAHDGISLLDEDGQFIYVNEAYADITGYDREELLGKHWDILYPENELDRVYEEMLPEARADEWKGRTVYTRKDGDPVKVNHRLAYTDDDTLICTVADIPEAEEVREELSLKERAMDEAPIGIVITDPGQEDNPIIYANDGFVELTGYSWDEIIGQNCRLLQGEETRAEQKAQMREAINDAEPVTVELRNYRNDGELFWNRVSIAPILNENQELDYFVGFQQDVTERRAIQERNEEWIQTIQELGGVLAHDVQTPLDVIRGRLELARETGDVDHLEDAEAALDRVEVLTEDLAEVMQTGELVNKKTFVDVSRLVRDIWRTLNVGDAALEVDSEIAEVYADKKALRRMCENLLGNSLEHGEEDVTVHIGKLDEEAGFYLEDDGPGIPREDREDVFMPGFTTKEDGTGFGMVSVAQIVAAHGWQIRVRDGIDGGTRFEIFDTTMQDTPR</sequence>
<dbReference type="EMBL" id="BAAABL010000002">
    <property type="protein sequence ID" value="GAA0289573.1"/>
    <property type="molecule type" value="Genomic_DNA"/>
</dbReference>
<dbReference type="SUPFAM" id="SSF52172">
    <property type="entry name" value="CheY-like"/>
    <property type="match status" value="1"/>
</dbReference>
<dbReference type="PRINTS" id="PR00344">
    <property type="entry name" value="BCTRLSENSOR"/>
</dbReference>
<dbReference type="CDD" id="cd00130">
    <property type="entry name" value="PAS"/>
    <property type="match status" value="2"/>
</dbReference>
<reference evidence="10 11" key="1">
    <citation type="journal article" date="2019" name="Int. J. Syst. Evol. Microbiol.">
        <title>The Global Catalogue of Microorganisms (GCM) 10K type strain sequencing project: providing services to taxonomists for standard genome sequencing and annotation.</title>
        <authorList>
            <consortium name="The Broad Institute Genomics Platform"/>
            <consortium name="The Broad Institute Genome Sequencing Center for Infectious Disease"/>
            <person name="Wu L."/>
            <person name="Ma J."/>
        </authorList>
    </citation>
    <scope>NUCLEOTIDE SEQUENCE [LARGE SCALE GENOMIC DNA]</scope>
    <source>
        <strain evidence="10 11">JCM 16330</strain>
    </source>
</reference>
<keyword evidence="11" id="KW-1185">Reference proteome</keyword>
<evidence type="ECO:0008006" key="12">
    <source>
        <dbReference type="Google" id="ProtNLM"/>
    </source>
</evidence>
<dbReference type="Pfam" id="PF13426">
    <property type="entry name" value="PAS_9"/>
    <property type="match status" value="2"/>
</dbReference>
<accession>A0AAV3S3K7</accession>
<feature type="domain" description="PAS" evidence="8">
    <location>
        <begin position="270"/>
        <end position="343"/>
    </location>
</feature>
<dbReference type="GO" id="GO:0006355">
    <property type="term" value="P:regulation of DNA-templated transcription"/>
    <property type="evidence" value="ECO:0007669"/>
    <property type="project" value="InterPro"/>
</dbReference>
<dbReference type="PROSITE" id="PS50109">
    <property type="entry name" value="HIS_KIN"/>
    <property type="match status" value="1"/>
</dbReference>
<evidence type="ECO:0000256" key="4">
    <source>
        <dbReference type="ARBA" id="ARBA00022991"/>
    </source>
</evidence>
<dbReference type="InterPro" id="IPR036097">
    <property type="entry name" value="HisK_dim/P_sf"/>
</dbReference>
<dbReference type="InterPro" id="IPR005467">
    <property type="entry name" value="His_kinase_dom"/>
</dbReference>
<feature type="domain" description="Response regulatory" evidence="7">
    <location>
        <begin position="27"/>
        <end position="143"/>
    </location>
</feature>
<organism evidence="10 11">
    <name type="scientific">Halarchaeum salinum</name>
    <dbReference type="NCBI Taxonomy" id="489912"/>
    <lineage>
        <taxon>Archaea</taxon>
        <taxon>Methanobacteriati</taxon>
        <taxon>Methanobacteriota</taxon>
        <taxon>Stenosarchaea group</taxon>
        <taxon>Halobacteria</taxon>
        <taxon>Halobacteriales</taxon>
        <taxon>Halobacteriaceae</taxon>
    </lineage>
</organism>